<keyword evidence="3" id="KW-1185">Reference proteome</keyword>
<evidence type="ECO:0000256" key="1">
    <source>
        <dbReference type="SAM" id="MobiDB-lite"/>
    </source>
</evidence>
<evidence type="ECO:0000313" key="3">
    <source>
        <dbReference type="Proteomes" id="UP001235712"/>
    </source>
</evidence>
<name>A0ABT9P708_9ACTN</name>
<feature type="region of interest" description="Disordered" evidence="1">
    <location>
        <begin position="211"/>
        <end position="260"/>
    </location>
</feature>
<dbReference type="RefSeq" id="WP_307245710.1">
    <property type="nucleotide sequence ID" value="NZ_JAUSQZ010000001.1"/>
</dbReference>
<feature type="compositionally biased region" description="Low complexity" evidence="1">
    <location>
        <begin position="226"/>
        <end position="246"/>
    </location>
</feature>
<feature type="compositionally biased region" description="Acidic residues" evidence="1">
    <location>
        <begin position="247"/>
        <end position="260"/>
    </location>
</feature>
<dbReference type="EMBL" id="JAUSQZ010000001">
    <property type="protein sequence ID" value="MDP9828484.1"/>
    <property type="molecule type" value="Genomic_DNA"/>
</dbReference>
<protein>
    <submittedName>
        <fullName evidence="2">Uncharacterized protein</fullName>
    </submittedName>
</protein>
<sequence length="260" mass="28247">MNSSDTALWWARARALGPARYETGTPAPDGFLRLMEPHAAEVWLLPAHPGTAGPWVLDEMGLPGPSVEQPNDTARMLAAVVRCCWTDPEAPIWPGRDVDWETVMSVYRTFGDRDESVLHRAATGAIRRLHGGGWVLWDEDRRVVRLGPRCGTWVNADLTVLRELYRSLPLPQEPEEDVDEPESLTTHDAVAEASAAPEVSLEDAVVAEALDAPEVPVDVPAEDPADVPAEAPADVPVEAPADVPVEAPDDVLADDEEVRP</sequence>
<dbReference type="Proteomes" id="UP001235712">
    <property type="component" value="Unassembled WGS sequence"/>
</dbReference>
<accession>A0ABT9P708</accession>
<gene>
    <name evidence="2" type="ORF">J2S57_004233</name>
</gene>
<comment type="caution">
    <text evidence="2">The sequence shown here is derived from an EMBL/GenBank/DDBJ whole genome shotgun (WGS) entry which is preliminary data.</text>
</comment>
<evidence type="ECO:0000313" key="2">
    <source>
        <dbReference type="EMBL" id="MDP9828484.1"/>
    </source>
</evidence>
<reference evidence="2 3" key="1">
    <citation type="submission" date="2023-07" db="EMBL/GenBank/DDBJ databases">
        <title>Sequencing the genomes of 1000 actinobacteria strains.</title>
        <authorList>
            <person name="Klenk H.-P."/>
        </authorList>
    </citation>
    <scope>NUCLEOTIDE SEQUENCE [LARGE SCALE GENOMIC DNA]</scope>
    <source>
        <strain evidence="2 3">DSM 44388</strain>
    </source>
</reference>
<proteinExistence type="predicted"/>
<organism evidence="2 3">
    <name type="scientific">Kineosporia succinea</name>
    <dbReference type="NCBI Taxonomy" id="84632"/>
    <lineage>
        <taxon>Bacteria</taxon>
        <taxon>Bacillati</taxon>
        <taxon>Actinomycetota</taxon>
        <taxon>Actinomycetes</taxon>
        <taxon>Kineosporiales</taxon>
        <taxon>Kineosporiaceae</taxon>
        <taxon>Kineosporia</taxon>
    </lineage>
</organism>